<name>A0ABS5HLL3_9RHOB</name>
<keyword evidence="3" id="KW-1185">Reference proteome</keyword>
<organism evidence="2 3">
    <name type="scientific">Thalassovita aquimarina</name>
    <dbReference type="NCBI Taxonomy" id="2785917"/>
    <lineage>
        <taxon>Bacteria</taxon>
        <taxon>Pseudomonadati</taxon>
        <taxon>Pseudomonadota</taxon>
        <taxon>Alphaproteobacteria</taxon>
        <taxon>Rhodobacterales</taxon>
        <taxon>Roseobacteraceae</taxon>
        <taxon>Thalassovita</taxon>
    </lineage>
</organism>
<feature type="compositionally biased region" description="Basic and acidic residues" evidence="1">
    <location>
        <begin position="37"/>
        <end position="59"/>
    </location>
</feature>
<comment type="caution">
    <text evidence="2">The sequence shown here is derived from an EMBL/GenBank/DDBJ whole genome shotgun (WGS) entry which is preliminary data.</text>
</comment>
<feature type="region of interest" description="Disordered" evidence="1">
    <location>
        <begin position="1"/>
        <end position="59"/>
    </location>
</feature>
<dbReference type="Pfam" id="PF13770">
    <property type="entry name" value="DUF4169"/>
    <property type="match status" value="1"/>
</dbReference>
<evidence type="ECO:0000313" key="3">
    <source>
        <dbReference type="Proteomes" id="UP001195941"/>
    </source>
</evidence>
<reference evidence="2 3" key="1">
    <citation type="journal article" date="2021" name="Arch. Microbiol.">
        <title>Thalassobius aquimarinus sp. nov., isolated from the Sea of Japan seashore.</title>
        <authorList>
            <person name="Kurilenko V.V."/>
            <person name="Romanenko L.A."/>
            <person name="Chernysheva N.Y."/>
            <person name="Velansky P.V."/>
            <person name="Tekutyeva L.A."/>
            <person name="Isaeva M.P."/>
            <person name="Mikhailov V.V."/>
        </authorList>
    </citation>
    <scope>NUCLEOTIDE SEQUENCE [LARGE SCALE GENOMIC DNA]</scope>
    <source>
        <strain evidence="2 3">KMM 8518</strain>
    </source>
</reference>
<gene>
    <name evidence="2" type="ORF">IT775_01030</name>
</gene>
<dbReference type="Proteomes" id="UP001195941">
    <property type="component" value="Unassembled WGS sequence"/>
</dbReference>
<evidence type="ECO:0000313" key="2">
    <source>
        <dbReference type="EMBL" id="MBR9649706.1"/>
    </source>
</evidence>
<evidence type="ECO:0000256" key="1">
    <source>
        <dbReference type="SAM" id="MobiDB-lite"/>
    </source>
</evidence>
<dbReference type="RefSeq" id="WP_212699207.1">
    <property type="nucleotide sequence ID" value="NZ_JADMKU010000001.1"/>
</dbReference>
<sequence>MAAKVINLRTVRKQKARTEREDRVAQETKAKAGVTRPQRELDKARAEKAARDLEGKKRE</sequence>
<dbReference type="EMBL" id="JADMKU010000001">
    <property type="protein sequence ID" value="MBR9649706.1"/>
    <property type="molecule type" value="Genomic_DNA"/>
</dbReference>
<accession>A0ABS5HLL3</accession>
<protein>
    <submittedName>
        <fullName evidence="2">DUF4169 family protein</fullName>
    </submittedName>
</protein>
<feature type="compositionally biased region" description="Basic and acidic residues" evidence="1">
    <location>
        <begin position="16"/>
        <end position="30"/>
    </location>
</feature>
<dbReference type="InterPro" id="IPR025227">
    <property type="entry name" value="DUF4169"/>
</dbReference>
<proteinExistence type="predicted"/>